<evidence type="ECO:0000313" key="14">
    <source>
        <dbReference type="Proteomes" id="UP001323405"/>
    </source>
</evidence>
<dbReference type="Gene3D" id="3.30.420.40">
    <property type="match status" value="2"/>
</dbReference>
<dbReference type="Pfam" id="PF00012">
    <property type="entry name" value="HSP70"/>
    <property type="match status" value="1"/>
</dbReference>
<dbReference type="SUPFAM" id="SSF53067">
    <property type="entry name" value="Actin-like ATPase domain"/>
    <property type="match status" value="2"/>
</dbReference>
<comment type="catalytic activity">
    <reaction evidence="10">
        <text>ATP + H2O = ADP + phosphate + H(+)</text>
        <dbReference type="Rhea" id="RHEA:13065"/>
        <dbReference type="ChEBI" id="CHEBI:15377"/>
        <dbReference type="ChEBI" id="CHEBI:15378"/>
        <dbReference type="ChEBI" id="CHEBI:30616"/>
        <dbReference type="ChEBI" id="CHEBI:43474"/>
        <dbReference type="ChEBI" id="CHEBI:456216"/>
        <dbReference type="EC" id="3.6.4.10"/>
    </reaction>
</comment>
<dbReference type="Gene3D" id="3.90.640.10">
    <property type="entry name" value="Actin, Chain A, domain 4"/>
    <property type="match status" value="1"/>
</dbReference>
<evidence type="ECO:0000256" key="10">
    <source>
        <dbReference type="ARBA" id="ARBA00048056"/>
    </source>
</evidence>
<reference evidence="13 14" key="1">
    <citation type="journal article" date="2023" name="bioRxiv">
        <title>High-quality genome assemblies of four members of thePodospora anserinaspecies complex.</title>
        <authorList>
            <person name="Ament-Velasquez S.L."/>
            <person name="Vogan A.A."/>
            <person name="Wallerman O."/>
            <person name="Hartmann F."/>
            <person name="Gautier V."/>
            <person name="Silar P."/>
            <person name="Giraud T."/>
            <person name="Johannesson H."/>
        </authorList>
    </citation>
    <scope>NUCLEOTIDE SEQUENCE [LARGE SCALE GENOMIC DNA]</scope>
    <source>
        <strain evidence="13 14">CBS 415.72m</strain>
    </source>
</reference>
<dbReference type="RefSeq" id="XP_062747755.1">
    <property type="nucleotide sequence ID" value="XM_062884851.1"/>
</dbReference>
<comment type="similarity">
    <text evidence="2 11">Belongs to the heat shock protein 70 family.</text>
</comment>
<dbReference type="PROSITE" id="PS00329">
    <property type="entry name" value="HSP70_2"/>
    <property type="match status" value="1"/>
</dbReference>
<dbReference type="InterPro" id="IPR029047">
    <property type="entry name" value="HSP70_peptide-bd_sf"/>
</dbReference>
<dbReference type="Gene3D" id="2.60.34.10">
    <property type="entry name" value="Substrate Binding Domain Of DNAk, Chain A, domain 1"/>
    <property type="match status" value="1"/>
</dbReference>
<keyword evidence="6" id="KW-0256">Endoplasmic reticulum</keyword>
<dbReference type="InterPro" id="IPR013126">
    <property type="entry name" value="Hsp_70_fam"/>
</dbReference>
<dbReference type="EC" id="3.6.4.10" evidence="3"/>
<dbReference type="PROSITE" id="PS01036">
    <property type="entry name" value="HSP70_3"/>
    <property type="match status" value="1"/>
</dbReference>
<sequence length="702" mass="76223">MFLRKTRRKVPLKPPHLRPPPQSSYRKLPLYLTLSLCLIALIIFPLAILPVASAKSIVSSEPAPGEPIIGIDLGTTFSCVGVLKDGKVDIITNDQGSRITPSYVAWTKEGERLVGEGAKNQFASNPRNTIFDIKRLIGRSFSDKGVQEDAKHMPFTVKKSGTTGGPVVEVDVSGQGDMKTFTPEEISAMVLGKMKEVAEGFLGVPVKHAVVTVPAYFSDKQRQATKDAGLIAGLNIVRVINEPTAAALAYGIDKVDGERTILVYDLGGGTFDVSLLQLEDGVFEVLSTAGDTRLGGEDFDNKVIKHLATQFSKANGGADVTNDVKAMGKLKREAEKAKRTLSSQMSARVEIEGLHKGLDFEYTLTRANFEELNMAMFKKTLKTVEQALKDAKVDKKDVTDIVMVGGSTRIPKIRELVEAYFGKKVSLGVNPDEAVAHGAALQGGVSVHISKPQGKDGYLGYHPPHAGYRDHRRSHVLRTHGSLSVSLTGPQKKSQIFSTAADNQNVVQIKVYEGERALTKDNNLLGKFELTGIPPAPRGVPQIEVSFTIDVNGILEVTAHDKGTGKAESVTITNDRGRLSAEEIERLILEAEGYAEKDKEIRERIEARNGLENYAFSLKNQMNDEQGMGGRIDGDDKDTIMDALSEAMGWLDENAATATAEDFEEQKERLSNVAYPITSKLYAESGGSGAGYDGEPDIHDEL</sequence>
<name>A0ABR0GSQ2_9PEZI</name>
<dbReference type="InterPro" id="IPR029048">
    <property type="entry name" value="HSP70_C_sf"/>
</dbReference>
<dbReference type="SUPFAM" id="SSF100934">
    <property type="entry name" value="Heat shock protein 70kD (HSP70), C-terminal subdomain"/>
    <property type="match status" value="1"/>
</dbReference>
<dbReference type="SUPFAM" id="SSF100920">
    <property type="entry name" value="Heat shock protein 70kD (HSP70), peptide-binding domain"/>
    <property type="match status" value="1"/>
</dbReference>
<keyword evidence="7 11" id="KW-0067">ATP-binding</keyword>
<evidence type="ECO:0000256" key="8">
    <source>
        <dbReference type="ARBA" id="ARBA00023016"/>
    </source>
</evidence>
<evidence type="ECO:0000256" key="11">
    <source>
        <dbReference type="RuleBase" id="RU003322"/>
    </source>
</evidence>
<proteinExistence type="inferred from homology"/>
<dbReference type="PRINTS" id="PR00301">
    <property type="entry name" value="HEATSHOCK70"/>
</dbReference>
<evidence type="ECO:0000256" key="6">
    <source>
        <dbReference type="ARBA" id="ARBA00022824"/>
    </source>
</evidence>
<evidence type="ECO:0000256" key="5">
    <source>
        <dbReference type="ARBA" id="ARBA00022741"/>
    </source>
</evidence>
<accession>A0ABR0GSQ2</accession>
<dbReference type="InterPro" id="IPR042050">
    <property type="entry name" value="BIP_NBD"/>
</dbReference>
<evidence type="ECO:0000313" key="13">
    <source>
        <dbReference type="EMBL" id="KAK4658783.1"/>
    </source>
</evidence>
<feature type="region of interest" description="Disordered" evidence="12">
    <location>
        <begin position="683"/>
        <end position="702"/>
    </location>
</feature>
<dbReference type="InterPro" id="IPR043129">
    <property type="entry name" value="ATPase_NBD"/>
</dbReference>
<evidence type="ECO:0000256" key="4">
    <source>
        <dbReference type="ARBA" id="ARBA00019933"/>
    </source>
</evidence>
<comment type="function">
    <text evidence="1">Probably plays a role in facilitating the assembly of multimeric protein complexes inside the ER. Is required for secretory polypeptide translocation. May physically associate with SEC63 protein in the endoplasmic reticulum and this interaction may be regulated by ATP hydrolysis.</text>
</comment>
<evidence type="ECO:0000256" key="2">
    <source>
        <dbReference type="ARBA" id="ARBA00007381"/>
    </source>
</evidence>
<gene>
    <name evidence="13" type="primary">KAR2_1</name>
    <name evidence="13" type="ORF">QC762_104560</name>
</gene>
<keyword evidence="8" id="KW-0346">Stress response</keyword>
<feature type="region of interest" description="Disordered" evidence="12">
    <location>
        <begin position="1"/>
        <end position="21"/>
    </location>
</feature>
<evidence type="ECO:0000256" key="9">
    <source>
        <dbReference type="ARBA" id="ARBA00031728"/>
    </source>
</evidence>
<dbReference type="Gene3D" id="1.20.1270.10">
    <property type="match status" value="1"/>
</dbReference>
<dbReference type="CDD" id="cd10241">
    <property type="entry name" value="ASKHA_NBD_HSP70_BiP"/>
    <property type="match status" value="1"/>
</dbReference>
<organism evidence="13 14">
    <name type="scientific">Podospora pseudocomata</name>
    <dbReference type="NCBI Taxonomy" id="2093779"/>
    <lineage>
        <taxon>Eukaryota</taxon>
        <taxon>Fungi</taxon>
        <taxon>Dikarya</taxon>
        <taxon>Ascomycota</taxon>
        <taxon>Pezizomycotina</taxon>
        <taxon>Sordariomycetes</taxon>
        <taxon>Sordariomycetidae</taxon>
        <taxon>Sordariales</taxon>
        <taxon>Podosporaceae</taxon>
        <taxon>Podospora</taxon>
    </lineage>
</organism>
<evidence type="ECO:0000256" key="7">
    <source>
        <dbReference type="ARBA" id="ARBA00022840"/>
    </source>
</evidence>
<evidence type="ECO:0000256" key="3">
    <source>
        <dbReference type="ARBA" id="ARBA00012554"/>
    </source>
</evidence>
<dbReference type="PROSITE" id="PS00297">
    <property type="entry name" value="HSP70_1"/>
    <property type="match status" value="1"/>
</dbReference>
<dbReference type="PANTHER" id="PTHR19375">
    <property type="entry name" value="HEAT SHOCK PROTEIN 70KDA"/>
    <property type="match status" value="1"/>
</dbReference>
<dbReference type="EMBL" id="JAFFHA010000001">
    <property type="protein sequence ID" value="KAK4658783.1"/>
    <property type="molecule type" value="Genomic_DNA"/>
</dbReference>
<protein>
    <recommendedName>
        <fullName evidence="4">Endoplasmic reticulum chaperone BiP</fullName>
        <ecNumber evidence="3">3.6.4.10</ecNumber>
    </recommendedName>
    <alternativeName>
        <fullName evidence="9">Immunoglobulin heavy chain-binding protein homolog</fullName>
    </alternativeName>
</protein>
<feature type="compositionally biased region" description="Basic residues" evidence="12">
    <location>
        <begin position="1"/>
        <end position="11"/>
    </location>
</feature>
<evidence type="ECO:0000256" key="12">
    <source>
        <dbReference type="SAM" id="MobiDB-lite"/>
    </source>
</evidence>
<dbReference type="InterPro" id="IPR018181">
    <property type="entry name" value="Heat_shock_70_CS"/>
</dbReference>
<comment type="caution">
    <text evidence="13">The sequence shown here is derived from an EMBL/GenBank/DDBJ whole genome shotgun (WGS) entry which is preliminary data.</text>
</comment>
<keyword evidence="5 11" id="KW-0547">Nucleotide-binding</keyword>
<feature type="compositionally biased region" description="Pro residues" evidence="12">
    <location>
        <begin position="12"/>
        <end position="21"/>
    </location>
</feature>
<dbReference type="GeneID" id="87904758"/>
<evidence type="ECO:0000256" key="1">
    <source>
        <dbReference type="ARBA" id="ARBA00002226"/>
    </source>
</evidence>
<dbReference type="Proteomes" id="UP001323405">
    <property type="component" value="Unassembled WGS sequence"/>
</dbReference>
<keyword evidence="14" id="KW-1185">Reference proteome</keyword>